<feature type="region of interest" description="Disordered" evidence="1">
    <location>
        <begin position="336"/>
        <end position="365"/>
    </location>
</feature>
<dbReference type="STRING" id="121845.A0A1S4EQ93"/>
<sequence length="365" mass="41490">MDPGTKECPESSYVNITDLWTLDVLGIRDPLEKTSKLELEQATLEHFMSTVTTNSEDNYNLSLKRLESTVRRLKREGVLRTCVTCKRYNAKKLEVHPTPLPQDRVRNAKVFEVSGCDLAGPLYIKTETGTSKVWVCLFTCAVYRAVHLELVTSLSTDSFLQALRRFVSHHGRCRVMYSDQGTNFKGFDTACEKLDWTAVMQFSGARRIQWKFNPPSAPWWGGFFERIVGIVKGLLKRVLGHSLVTYETMLTLLKEVESVINNRPLTYLSEDPQDLSVLTPAMFLHELEDSGVPELDLIENADLRVQFKHRQDLRRQLRERFTAEYLETKSSTANVRTKPMADGLGGVPVPKNVKSSPGKDELIKC</sequence>
<dbReference type="GO" id="GO:0003676">
    <property type="term" value="F:nucleic acid binding"/>
    <property type="evidence" value="ECO:0007669"/>
    <property type="project" value="InterPro"/>
</dbReference>
<protein>
    <submittedName>
        <fullName evidence="4">Uncharacterized protein LOC108253911</fullName>
    </submittedName>
</protein>
<dbReference type="InterPro" id="IPR012337">
    <property type="entry name" value="RNaseH-like_sf"/>
</dbReference>
<dbReference type="InterPro" id="IPR001584">
    <property type="entry name" value="Integrase_cat-core"/>
</dbReference>
<dbReference type="PANTHER" id="PTHR47331">
    <property type="entry name" value="PHD-TYPE DOMAIN-CONTAINING PROTEIN"/>
    <property type="match status" value="1"/>
</dbReference>
<accession>A0A1S4EQ93</accession>
<dbReference type="SUPFAM" id="SSF53098">
    <property type="entry name" value="Ribonuclease H-like"/>
    <property type="match status" value="1"/>
</dbReference>
<gene>
    <name evidence="4" type="primary">LOC108253911</name>
</gene>
<name>A0A1S4EQ93_DIACI</name>
<proteinExistence type="predicted"/>
<dbReference type="AlphaFoldDB" id="A0A1S4EQ93"/>
<reference evidence="4" key="1">
    <citation type="submission" date="2025-08" db="UniProtKB">
        <authorList>
            <consortium name="RefSeq"/>
        </authorList>
    </citation>
    <scope>IDENTIFICATION</scope>
</reference>
<dbReference type="KEGG" id="dci:108253911"/>
<dbReference type="Proteomes" id="UP000079169">
    <property type="component" value="Unplaced"/>
</dbReference>
<evidence type="ECO:0000313" key="4">
    <source>
        <dbReference type="RefSeq" id="XP_017304222.2"/>
    </source>
</evidence>
<dbReference type="PANTHER" id="PTHR47331:SF2">
    <property type="match status" value="1"/>
</dbReference>
<dbReference type="Gene3D" id="3.30.420.10">
    <property type="entry name" value="Ribonuclease H-like superfamily/Ribonuclease H"/>
    <property type="match status" value="1"/>
</dbReference>
<evidence type="ECO:0000313" key="3">
    <source>
        <dbReference type="Proteomes" id="UP000079169"/>
    </source>
</evidence>
<dbReference type="GeneID" id="108253911"/>
<dbReference type="GO" id="GO:0015074">
    <property type="term" value="P:DNA integration"/>
    <property type="evidence" value="ECO:0007669"/>
    <property type="project" value="InterPro"/>
</dbReference>
<dbReference type="InterPro" id="IPR036397">
    <property type="entry name" value="RNaseH_sf"/>
</dbReference>
<dbReference type="PaxDb" id="121845-A0A1S4EQ93"/>
<organism evidence="3 4">
    <name type="scientific">Diaphorina citri</name>
    <name type="common">Asian citrus psyllid</name>
    <dbReference type="NCBI Taxonomy" id="121845"/>
    <lineage>
        <taxon>Eukaryota</taxon>
        <taxon>Metazoa</taxon>
        <taxon>Ecdysozoa</taxon>
        <taxon>Arthropoda</taxon>
        <taxon>Hexapoda</taxon>
        <taxon>Insecta</taxon>
        <taxon>Pterygota</taxon>
        <taxon>Neoptera</taxon>
        <taxon>Paraneoptera</taxon>
        <taxon>Hemiptera</taxon>
        <taxon>Sternorrhyncha</taxon>
        <taxon>Psylloidea</taxon>
        <taxon>Psyllidae</taxon>
        <taxon>Diaphorininae</taxon>
        <taxon>Diaphorina</taxon>
    </lineage>
</organism>
<dbReference type="RefSeq" id="XP_017304222.2">
    <property type="nucleotide sequence ID" value="XM_017448733.2"/>
</dbReference>
<evidence type="ECO:0000259" key="2">
    <source>
        <dbReference type="PROSITE" id="PS50994"/>
    </source>
</evidence>
<keyword evidence="3" id="KW-1185">Reference proteome</keyword>
<feature type="domain" description="Integrase catalytic" evidence="2">
    <location>
        <begin position="95"/>
        <end position="288"/>
    </location>
</feature>
<dbReference type="PROSITE" id="PS50994">
    <property type="entry name" value="INTEGRASE"/>
    <property type="match status" value="1"/>
</dbReference>
<evidence type="ECO:0000256" key="1">
    <source>
        <dbReference type="SAM" id="MobiDB-lite"/>
    </source>
</evidence>